<evidence type="ECO:0000256" key="4">
    <source>
        <dbReference type="ARBA" id="ARBA00022833"/>
    </source>
</evidence>
<dbReference type="Gene3D" id="4.10.1000.10">
    <property type="entry name" value="Zinc finger, CCCH-type"/>
    <property type="match status" value="1"/>
</dbReference>
<dbReference type="Proteomes" id="UP000267029">
    <property type="component" value="Unassembled WGS sequence"/>
</dbReference>
<evidence type="ECO:0000259" key="6">
    <source>
        <dbReference type="PROSITE" id="PS50103"/>
    </source>
</evidence>
<dbReference type="STRING" id="53468.A0A0R3UR95"/>
<organism evidence="7 8">
    <name type="scientific">Mesocestoides corti</name>
    <name type="common">Flatworm</name>
    <dbReference type="NCBI Taxonomy" id="53468"/>
    <lineage>
        <taxon>Eukaryota</taxon>
        <taxon>Metazoa</taxon>
        <taxon>Spiralia</taxon>
        <taxon>Lophotrochozoa</taxon>
        <taxon>Platyhelminthes</taxon>
        <taxon>Cestoda</taxon>
        <taxon>Eucestoda</taxon>
        <taxon>Cyclophyllidea</taxon>
        <taxon>Mesocestoididae</taxon>
        <taxon>Mesocestoides</taxon>
    </lineage>
</organism>
<evidence type="ECO:0000256" key="5">
    <source>
        <dbReference type="PROSITE-ProRule" id="PRU00723"/>
    </source>
</evidence>
<keyword evidence="1 5" id="KW-0479">Metal-binding</keyword>
<keyword evidence="8" id="KW-1185">Reference proteome</keyword>
<accession>A0A0R3UR95</accession>
<dbReference type="AlphaFoldDB" id="A0A0R3UR95"/>
<feature type="domain" description="C3H1-type" evidence="6">
    <location>
        <begin position="159"/>
        <end position="187"/>
    </location>
</feature>
<dbReference type="PROSITE" id="PS50103">
    <property type="entry name" value="ZF_C3H1"/>
    <property type="match status" value="2"/>
</dbReference>
<feature type="zinc finger region" description="C3H1-type" evidence="5">
    <location>
        <begin position="159"/>
        <end position="187"/>
    </location>
</feature>
<dbReference type="InterPro" id="IPR000571">
    <property type="entry name" value="Znf_CCCH"/>
</dbReference>
<dbReference type="InterPro" id="IPR045877">
    <property type="entry name" value="ZFP36-like"/>
</dbReference>
<evidence type="ECO:0000313" key="8">
    <source>
        <dbReference type="Proteomes" id="UP000267029"/>
    </source>
</evidence>
<feature type="zinc finger region" description="C3H1-type" evidence="5">
    <location>
        <begin position="121"/>
        <end position="149"/>
    </location>
</feature>
<gene>
    <name evidence="7" type="ORF">MCOS_LOCUS10401</name>
</gene>
<evidence type="ECO:0000256" key="1">
    <source>
        <dbReference type="ARBA" id="ARBA00022723"/>
    </source>
</evidence>
<dbReference type="PANTHER" id="PTHR12547">
    <property type="entry name" value="CCCH ZINC FINGER/TIS11-RELATED"/>
    <property type="match status" value="1"/>
</dbReference>
<evidence type="ECO:0000256" key="2">
    <source>
        <dbReference type="ARBA" id="ARBA00022737"/>
    </source>
</evidence>
<proteinExistence type="predicted"/>
<keyword evidence="4 5" id="KW-0862">Zinc</keyword>
<dbReference type="GO" id="GO:0005829">
    <property type="term" value="C:cytosol"/>
    <property type="evidence" value="ECO:0007669"/>
    <property type="project" value="TreeGrafter"/>
</dbReference>
<dbReference type="Pfam" id="PF14608">
    <property type="entry name" value="zf-CCCH_2"/>
    <property type="match status" value="1"/>
</dbReference>
<dbReference type="PANTHER" id="PTHR12547:SF18">
    <property type="entry name" value="PROTEIN TIS11"/>
    <property type="match status" value="1"/>
</dbReference>
<name>A0A0R3UR95_MESCO</name>
<dbReference type="Pfam" id="PF00642">
    <property type="entry name" value="zf-CCCH"/>
    <property type="match status" value="1"/>
</dbReference>
<protein>
    <recommendedName>
        <fullName evidence="6">C3H1-type domain-containing protein</fullName>
    </recommendedName>
</protein>
<dbReference type="OrthoDB" id="410307at2759"/>
<keyword evidence="2" id="KW-0677">Repeat</keyword>
<reference evidence="7 8" key="1">
    <citation type="submission" date="2018-10" db="EMBL/GenBank/DDBJ databases">
        <authorList>
            <consortium name="Pathogen Informatics"/>
        </authorList>
    </citation>
    <scope>NUCLEOTIDE SEQUENCE [LARGE SCALE GENOMIC DNA]</scope>
</reference>
<sequence length="204" mass="23036">MANWNWFRTENTGVGARRCFEEGLGSDEKGDGELFEHIVNKILEESPDVLHHLVMNPPTHQHILSGSFTAAQNWASALQLLPQRKQPLMRSAPGLLQQRQQPLTRNAPGVGNAHGHRCNLLYKSALCFHFLRRGTCPKGEACKFAHGIFELRLPQNHPKYRTRLCVHYTLTGACPFGEGCFFVHRYNPPSTPESPDYASLNYCI</sequence>
<feature type="domain" description="C3H1-type" evidence="6">
    <location>
        <begin position="121"/>
        <end position="149"/>
    </location>
</feature>
<dbReference type="EMBL" id="UXSR01006276">
    <property type="protein sequence ID" value="VDD84398.1"/>
    <property type="molecule type" value="Genomic_DNA"/>
</dbReference>
<dbReference type="GO" id="GO:0003730">
    <property type="term" value="F:mRNA 3'-UTR binding"/>
    <property type="evidence" value="ECO:0007669"/>
    <property type="project" value="TreeGrafter"/>
</dbReference>
<dbReference type="GO" id="GO:0008270">
    <property type="term" value="F:zinc ion binding"/>
    <property type="evidence" value="ECO:0007669"/>
    <property type="project" value="UniProtKB-KW"/>
</dbReference>
<evidence type="ECO:0000313" key="7">
    <source>
        <dbReference type="EMBL" id="VDD84398.1"/>
    </source>
</evidence>
<dbReference type="InterPro" id="IPR036855">
    <property type="entry name" value="Znf_CCCH_sf"/>
</dbReference>
<dbReference type="Gene3D" id="6.10.250.3220">
    <property type="match status" value="1"/>
</dbReference>
<dbReference type="SUPFAM" id="SSF90229">
    <property type="entry name" value="CCCH zinc finger"/>
    <property type="match status" value="2"/>
</dbReference>
<keyword evidence="3 5" id="KW-0863">Zinc-finger</keyword>
<dbReference type="SMART" id="SM00356">
    <property type="entry name" value="ZnF_C3H1"/>
    <property type="match status" value="2"/>
</dbReference>
<evidence type="ECO:0000256" key="3">
    <source>
        <dbReference type="ARBA" id="ARBA00022771"/>
    </source>
</evidence>